<organism evidence="4 5">
    <name type="scientific">Nitzschia inconspicua</name>
    <dbReference type="NCBI Taxonomy" id="303405"/>
    <lineage>
        <taxon>Eukaryota</taxon>
        <taxon>Sar</taxon>
        <taxon>Stramenopiles</taxon>
        <taxon>Ochrophyta</taxon>
        <taxon>Bacillariophyta</taxon>
        <taxon>Bacillariophyceae</taxon>
        <taxon>Bacillariophycidae</taxon>
        <taxon>Bacillariales</taxon>
        <taxon>Bacillariaceae</taxon>
        <taxon>Nitzschia</taxon>
    </lineage>
</organism>
<feature type="binding site" evidence="2">
    <location>
        <position position="144"/>
    </location>
    <ligand>
        <name>substrate</name>
    </ligand>
</feature>
<dbReference type="PROSITE" id="PS00175">
    <property type="entry name" value="PG_MUTASE"/>
    <property type="match status" value="1"/>
</dbReference>
<dbReference type="SMART" id="SM00855">
    <property type="entry name" value="PGAM"/>
    <property type="match status" value="1"/>
</dbReference>
<evidence type="ECO:0000313" key="4">
    <source>
        <dbReference type="EMBL" id="KAG7348101.1"/>
    </source>
</evidence>
<feature type="transmembrane region" description="Helical" evidence="3">
    <location>
        <begin position="20"/>
        <end position="41"/>
    </location>
</feature>
<feature type="active site" description="Proton donor/acceptor" evidence="1">
    <location>
        <position position="171"/>
    </location>
</feature>
<dbReference type="GO" id="GO:0003824">
    <property type="term" value="F:catalytic activity"/>
    <property type="evidence" value="ECO:0007669"/>
    <property type="project" value="InterPro"/>
</dbReference>
<protein>
    <submittedName>
        <fullName evidence="4">Histidine phosphatase superfamily branch 1 protein</fullName>
    </submittedName>
</protein>
<keyword evidence="3" id="KW-0472">Membrane</keyword>
<dbReference type="InterPro" id="IPR013078">
    <property type="entry name" value="His_Pase_superF_clade-1"/>
</dbReference>
<dbReference type="OrthoDB" id="44349at2759"/>
<evidence type="ECO:0000256" key="2">
    <source>
        <dbReference type="PIRSR" id="PIRSR613078-2"/>
    </source>
</evidence>
<keyword evidence="3" id="KW-0812">Transmembrane</keyword>
<dbReference type="Proteomes" id="UP000693970">
    <property type="component" value="Unassembled WGS sequence"/>
</dbReference>
<dbReference type="CDD" id="cd07067">
    <property type="entry name" value="HP_PGM_like"/>
    <property type="match status" value="1"/>
</dbReference>
<dbReference type="PANTHER" id="PTHR46192">
    <property type="entry name" value="BROAD-RANGE ACID PHOSPHATASE DET1"/>
    <property type="match status" value="1"/>
</dbReference>
<dbReference type="InterPro" id="IPR001345">
    <property type="entry name" value="PG/BPGM_mutase_AS"/>
</dbReference>
<feature type="active site" description="Tele-phosphohistidine intermediate" evidence="1">
    <location>
        <position position="80"/>
    </location>
</feature>
<evidence type="ECO:0000313" key="5">
    <source>
        <dbReference type="Proteomes" id="UP000693970"/>
    </source>
</evidence>
<accession>A0A9K3PIL8</accession>
<reference evidence="4" key="1">
    <citation type="journal article" date="2021" name="Sci. Rep.">
        <title>Diploid genomic architecture of Nitzschia inconspicua, an elite biomass production diatom.</title>
        <authorList>
            <person name="Oliver A."/>
            <person name="Podell S."/>
            <person name="Pinowska A."/>
            <person name="Traller J.C."/>
            <person name="Smith S.R."/>
            <person name="McClure R."/>
            <person name="Beliaev A."/>
            <person name="Bohutskyi P."/>
            <person name="Hill E.A."/>
            <person name="Rabines A."/>
            <person name="Zheng H."/>
            <person name="Allen L.Z."/>
            <person name="Kuo A."/>
            <person name="Grigoriev I.V."/>
            <person name="Allen A.E."/>
            <person name="Hazlebeck D."/>
            <person name="Allen E.E."/>
        </authorList>
    </citation>
    <scope>NUCLEOTIDE SEQUENCE</scope>
    <source>
        <strain evidence="4">Hildebrandi</strain>
    </source>
</reference>
<comment type="caution">
    <text evidence="4">The sequence shown here is derived from an EMBL/GenBank/DDBJ whole genome shotgun (WGS) entry which is preliminary data.</text>
</comment>
<dbReference type="AlphaFoldDB" id="A0A9K3PIL8"/>
<name>A0A9K3PIL8_9STRA</name>
<proteinExistence type="predicted"/>
<dbReference type="Pfam" id="PF00300">
    <property type="entry name" value="His_Phos_1"/>
    <property type="match status" value="1"/>
</dbReference>
<dbReference type="EMBL" id="JAGRRH010000020">
    <property type="protein sequence ID" value="KAG7348101.1"/>
    <property type="molecule type" value="Genomic_DNA"/>
</dbReference>
<keyword evidence="3" id="KW-1133">Transmembrane helix</keyword>
<dbReference type="InterPro" id="IPR052765">
    <property type="entry name" value="PGM-Related"/>
</dbReference>
<feature type="binding site" evidence="2">
    <location>
        <begin position="79"/>
        <end position="86"/>
    </location>
    <ligand>
        <name>substrate</name>
    </ligand>
</feature>
<keyword evidence="5" id="KW-1185">Reference proteome</keyword>
<evidence type="ECO:0000256" key="3">
    <source>
        <dbReference type="SAM" id="Phobius"/>
    </source>
</evidence>
<sequence length="424" mass="48761">MSTFSMTETRMSMAATSAPVIDAITMLLMGVAIGASLTWTLTQNNASNGHRFGSKDYSKILSYQERKRHRLPDVVILVRHGESEGNVDKTLWWEIPDNKIRLTETGRQQATEVGKRIEQVFTHYETKLGLCMQRIHIHASPFERTLETARLARPGFGRRVVRQNLCARLREQEFGNMQSADFKTYREEQKRVGRFWYRFPTGESGADVFDRVKSWWENTLLMSNERWGYDRVNAAVVFTHGLTMRFCLMQLYSWSPTTFHTVYNVANCGIYVLRKDLTIPGTSPYVLDAINGDVPESSIEVLTTFRKKGTDGSSQMVQKIFKLRDYLNVPPPRMTRLDIIKEKLVAQFPDEIDRVEDIESIRFQAFTQRYAPDSVLATPEQLNVPSRTSLSVKDVENKVDGFLEEKEQPHAVPEASNRWPIFKG</sequence>
<evidence type="ECO:0000256" key="1">
    <source>
        <dbReference type="PIRSR" id="PIRSR613078-1"/>
    </source>
</evidence>
<reference evidence="4" key="2">
    <citation type="submission" date="2021-04" db="EMBL/GenBank/DDBJ databases">
        <authorList>
            <person name="Podell S."/>
        </authorList>
    </citation>
    <scope>NUCLEOTIDE SEQUENCE</scope>
    <source>
        <strain evidence="4">Hildebrandi</strain>
    </source>
</reference>
<gene>
    <name evidence="4" type="ORF">IV203_016806</name>
</gene>